<dbReference type="Proteomes" id="UP000438429">
    <property type="component" value="Unassembled WGS sequence"/>
</dbReference>
<organism evidence="2 3">
    <name type="scientific">Scophthalmus maximus</name>
    <name type="common">Turbot</name>
    <name type="synonym">Psetta maxima</name>
    <dbReference type="NCBI Taxonomy" id="52904"/>
    <lineage>
        <taxon>Eukaryota</taxon>
        <taxon>Metazoa</taxon>
        <taxon>Chordata</taxon>
        <taxon>Craniata</taxon>
        <taxon>Vertebrata</taxon>
        <taxon>Euteleostomi</taxon>
        <taxon>Actinopterygii</taxon>
        <taxon>Neopterygii</taxon>
        <taxon>Teleostei</taxon>
        <taxon>Neoteleostei</taxon>
        <taxon>Acanthomorphata</taxon>
        <taxon>Carangaria</taxon>
        <taxon>Pleuronectiformes</taxon>
        <taxon>Pleuronectoidei</taxon>
        <taxon>Scophthalmidae</taxon>
        <taxon>Scophthalmus</taxon>
    </lineage>
</organism>
<reference evidence="2 3" key="1">
    <citation type="submission" date="2019-06" db="EMBL/GenBank/DDBJ databases">
        <title>Draft genomes of female and male turbot (Scophthalmus maximus).</title>
        <authorList>
            <person name="Xu H."/>
            <person name="Xu X.-W."/>
            <person name="Shao C."/>
            <person name="Chen S."/>
        </authorList>
    </citation>
    <scope>NUCLEOTIDE SEQUENCE [LARGE SCALE GENOMIC DNA]</scope>
    <source>
        <strain evidence="2">Ysfricsl-2016a</strain>
        <tissue evidence="2">Blood</tissue>
    </source>
</reference>
<name>A0A6A4S7U2_SCOMX</name>
<sequence length="99" mass="10933">MISARLIRLRKKQQHVNASCQKSFTNKKSGQMLEMTERCGSVVTRLRRTSGPSCSTLRPTWCLRAVLFSTTGAQICTDRPSGGPQGEPPVLKDPPSEMI</sequence>
<dbReference type="AlphaFoldDB" id="A0A6A4S7U2"/>
<gene>
    <name evidence="2" type="ORF">F2P81_019385</name>
</gene>
<accession>A0A6A4S7U2</accession>
<comment type="caution">
    <text evidence="2">The sequence shown here is derived from an EMBL/GenBank/DDBJ whole genome shotgun (WGS) entry which is preliminary data.</text>
</comment>
<proteinExistence type="predicted"/>
<evidence type="ECO:0000256" key="1">
    <source>
        <dbReference type="SAM" id="MobiDB-lite"/>
    </source>
</evidence>
<feature type="region of interest" description="Disordered" evidence="1">
    <location>
        <begin position="76"/>
        <end position="99"/>
    </location>
</feature>
<protein>
    <submittedName>
        <fullName evidence="2">Uncharacterized protein</fullName>
    </submittedName>
</protein>
<dbReference type="EMBL" id="VEVO01000017">
    <property type="protein sequence ID" value="KAF0028298.1"/>
    <property type="molecule type" value="Genomic_DNA"/>
</dbReference>
<evidence type="ECO:0000313" key="2">
    <source>
        <dbReference type="EMBL" id="KAF0028298.1"/>
    </source>
</evidence>
<evidence type="ECO:0000313" key="3">
    <source>
        <dbReference type="Proteomes" id="UP000438429"/>
    </source>
</evidence>